<dbReference type="EMBL" id="BAAADJ010000015">
    <property type="protein sequence ID" value="GAA0325111.1"/>
    <property type="molecule type" value="Genomic_DNA"/>
</dbReference>
<proteinExistence type="predicted"/>
<protein>
    <submittedName>
        <fullName evidence="2">DUF2268 domain-containing protein</fullName>
    </submittedName>
</protein>
<evidence type="ECO:0000259" key="1">
    <source>
        <dbReference type="Pfam" id="PF10026"/>
    </source>
</evidence>
<comment type="caution">
    <text evidence="2">The sequence shown here is derived from an EMBL/GenBank/DDBJ whole genome shotgun (WGS) entry which is preliminary data.</text>
</comment>
<dbReference type="Proteomes" id="UP001500782">
    <property type="component" value="Unassembled WGS sequence"/>
</dbReference>
<gene>
    <name evidence="2" type="ORF">GCM10008967_14670</name>
</gene>
<feature type="domain" description="DUF2268" evidence="1">
    <location>
        <begin position="69"/>
        <end position="259"/>
    </location>
</feature>
<name>A0ABP3FT95_9BACI</name>
<evidence type="ECO:0000313" key="2">
    <source>
        <dbReference type="EMBL" id="GAA0325111.1"/>
    </source>
</evidence>
<reference evidence="3" key="1">
    <citation type="journal article" date="2019" name="Int. J. Syst. Evol. Microbiol.">
        <title>The Global Catalogue of Microorganisms (GCM) 10K type strain sequencing project: providing services to taxonomists for standard genome sequencing and annotation.</title>
        <authorList>
            <consortium name="The Broad Institute Genomics Platform"/>
            <consortium name="The Broad Institute Genome Sequencing Center for Infectious Disease"/>
            <person name="Wu L."/>
            <person name="Ma J."/>
        </authorList>
    </citation>
    <scope>NUCLEOTIDE SEQUENCE [LARGE SCALE GENOMIC DNA]</scope>
    <source>
        <strain evidence="3">JCM 9731</strain>
    </source>
</reference>
<sequence>MTVINTYKWFLNKPYNVDTVIENVKKHWRNKEESYNSENELKQILLDHGLNFREDSGKKIMKRLQEIKVWSLIKKYCLKYRRIWHGPDVPIFILPIDTNNRQLMKDTNGKSGVAFPAALFLFLSDIPTEKEIEALFVHEYHHVSRFHALKKKSYMTLLDSIVMEGLAEHAVLEYCGENYITKCNKIYSEEQLKNWWKRWFYPNLSTRREKKLHDSLMYGRKMFPFMVGYSVGFFLISEFRKKENFSTKTFIGEPAETFLSYIDEIS</sequence>
<organism evidence="2 3">
    <name type="scientific">Bacillus carboniphilus</name>
    <dbReference type="NCBI Taxonomy" id="86663"/>
    <lineage>
        <taxon>Bacteria</taxon>
        <taxon>Bacillati</taxon>
        <taxon>Bacillota</taxon>
        <taxon>Bacilli</taxon>
        <taxon>Bacillales</taxon>
        <taxon>Bacillaceae</taxon>
        <taxon>Bacillus</taxon>
    </lineage>
</organism>
<dbReference type="RefSeq" id="WP_343797756.1">
    <property type="nucleotide sequence ID" value="NZ_BAAADJ010000015.1"/>
</dbReference>
<dbReference type="InterPro" id="IPR018728">
    <property type="entry name" value="DUF2268"/>
</dbReference>
<accession>A0ABP3FT95</accession>
<keyword evidence="3" id="KW-1185">Reference proteome</keyword>
<dbReference type="Pfam" id="PF10026">
    <property type="entry name" value="DUF2268"/>
    <property type="match status" value="1"/>
</dbReference>
<evidence type="ECO:0000313" key="3">
    <source>
        <dbReference type="Proteomes" id="UP001500782"/>
    </source>
</evidence>